<keyword evidence="3" id="KW-1185">Reference proteome</keyword>
<name>A0A423X399_9PEZI</name>
<dbReference type="AlphaFoldDB" id="A0A423X399"/>
<comment type="caution">
    <text evidence="2">The sequence shown here is derived from an EMBL/GenBank/DDBJ whole genome shotgun (WGS) entry which is preliminary data.</text>
</comment>
<organism evidence="2 3">
    <name type="scientific">Cytospora schulzeri</name>
    <dbReference type="NCBI Taxonomy" id="448051"/>
    <lineage>
        <taxon>Eukaryota</taxon>
        <taxon>Fungi</taxon>
        <taxon>Dikarya</taxon>
        <taxon>Ascomycota</taxon>
        <taxon>Pezizomycotina</taxon>
        <taxon>Sordariomycetes</taxon>
        <taxon>Sordariomycetidae</taxon>
        <taxon>Diaporthales</taxon>
        <taxon>Cytosporaceae</taxon>
        <taxon>Cytospora</taxon>
    </lineage>
</organism>
<proteinExistence type="predicted"/>
<gene>
    <name evidence="2" type="ORF">VMCG_02114</name>
</gene>
<dbReference type="Proteomes" id="UP000283895">
    <property type="component" value="Unassembled WGS sequence"/>
</dbReference>
<evidence type="ECO:0000256" key="1">
    <source>
        <dbReference type="SAM" id="MobiDB-lite"/>
    </source>
</evidence>
<sequence length="133" mass="14775">MGIRPRSDPVTVALLGAYSEELWAQKAKCLCSNEAYEPITTTTAAEKMGCRVEYTRRSPPNAKQQPVHHIVKPGRKKQQPQDLRPSREPTSALMPVTATHPTTTTMTATRTSLATPTTEGLMVSVWMWLIEPE</sequence>
<dbReference type="EMBL" id="LKEA01000003">
    <property type="protein sequence ID" value="ROW10155.1"/>
    <property type="molecule type" value="Genomic_DNA"/>
</dbReference>
<evidence type="ECO:0000313" key="3">
    <source>
        <dbReference type="Proteomes" id="UP000283895"/>
    </source>
</evidence>
<feature type="region of interest" description="Disordered" evidence="1">
    <location>
        <begin position="56"/>
        <end position="97"/>
    </location>
</feature>
<evidence type="ECO:0000313" key="2">
    <source>
        <dbReference type="EMBL" id="ROW10155.1"/>
    </source>
</evidence>
<accession>A0A423X399</accession>
<protein>
    <submittedName>
        <fullName evidence="2">Uncharacterized protein</fullName>
    </submittedName>
</protein>
<feature type="compositionally biased region" description="Basic residues" evidence="1">
    <location>
        <begin position="69"/>
        <end position="78"/>
    </location>
</feature>
<reference evidence="2 3" key="1">
    <citation type="submission" date="2015-09" db="EMBL/GenBank/DDBJ databases">
        <title>Host preference determinants of Valsa canker pathogens revealed by comparative genomics.</title>
        <authorList>
            <person name="Yin Z."/>
            <person name="Huang L."/>
        </authorList>
    </citation>
    <scope>NUCLEOTIDE SEQUENCE [LARGE SCALE GENOMIC DNA]</scope>
    <source>
        <strain evidence="2 3">03-1</strain>
    </source>
</reference>